<name>A0A0L7KQH1_OPEBR</name>
<feature type="compositionally biased region" description="Basic residues" evidence="1">
    <location>
        <begin position="89"/>
        <end position="105"/>
    </location>
</feature>
<accession>A0A0L7KQH1</accession>
<evidence type="ECO:0000313" key="2">
    <source>
        <dbReference type="EMBL" id="KOB65542.1"/>
    </source>
</evidence>
<comment type="caution">
    <text evidence="2">The sequence shown here is derived from an EMBL/GenBank/DDBJ whole genome shotgun (WGS) entry which is preliminary data.</text>
</comment>
<evidence type="ECO:0000256" key="1">
    <source>
        <dbReference type="SAM" id="MobiDB-lite"/>
    </source>
</evidence>
<dbReference type="Proteomes" id="UP000037510">
    <property type="component" value="Unassembled WGS sequence"/>
</dbReference>
<feature type="non-terminal residue" evidence="2">
    <location>
        <position position="179"/>
    </location>
</feature>
<reference evidence="2 3" key="1">
    <citation type="journal article" date="2015" name="Genome Biol. Evol.">
        <title>The genome of winter moth (Operophtera brumata) provides a genomic perspective on sexual dimorphism and phenology.</title>
        <authorList>
            <person name="Derks M.F."/>
            <person name="Smit S."/>
            <person name="Salis L."/>
            <person name="Schijlen E."/>
            <person name="Bossers A."/>
            <person name="Mateman C."/>
            <person name="Pijl A.S."/>
            <person name="de Ridder D."/>
            <person name="Groenen M.A."/>
            <person name="Visser M.E."/>
            <person name="Megens H.J."/>
        </authorList>
    </citation>
    <scope>NUCLEOTIDE SEQUENCE [LARGE SCALE GENOMIC DNA]</scope>
    <source>
        <strain evidence="2">WM2013NL</strain>
        <tissue evidence="2">Head and thorax</tissue>
    </source>
</reference>
<dbReference type="AlphaFoldDB" id="A0A0L7KQH1"/>
<organism evidence="2 3">
    <name type="scientific">Operophtera brumata</name>
    <name type="common">Winter moth</name>
    <name type="synonym">Phalaena brumata</name>
    <dbReference type="NCBI Taxonomy" id="104452"/>
    <lineage>
        <taxon>Eukaryota</taxon>
        <taxon>Metazoa</taxon>
        <taxon>Ecdysozoa</taxon>
        <taxon>Arthropoda</taxon>
        <taxon>Hexapoda</taxon>
        <taxon>Insecta</taxon>
        <taxon>Pterygota</taxon>
        <taxon>Neoptera</taxon>
        <taxon>Endopterygota</taxon>
        <taxon>Lepidoptera</taxon>
        <taxon>Glossata</taxon>
        <taxon>Ditrysia</taxon>
        <taxon>Geometroidea</taxon>
        <taxon>Geometridae</taxon>
        <taxon>Larentiinae</taxon>
        <taxon>Operophtera</taxon>
    </lineage>
</organism>
<feature type="compositionally biased region" description="Basic and acidic residues" evidence="1">
    <location>
        <begin position="21"/>
        <end position="31"/>
    </location>
</feature>
<dbReference type="EMBL" id="JTDY01006992">
    <property type="protein sequence ID" value="KOB65542.1"/>
    <property type="molecule type" value="Genomic_DNA"/>
</dbReference>
<feature type="compositionally biased region" description="Polar residues" evidence="1">
    <location>
        <begin position="53"/>
        <end position="67"/>
    </location>
</feature>
<protein>
    <submittedName>
        <fullName evidence="2">Uncharacterized protein</fullName>
    </submittedName>
</protein>
<proteinExistence type="predicted"/>
<feature type="compositionally biased region" description="Low complexity" evidence="1">
    <location>
        <begin position="131"/>
        <end position="153"/>
    </location>
</feature>
<evidence type="ECO:0000313" key="3">
    <source>
        <dbReference type="Proteomes" id="UP000037510"/>
    </source>
</evidence>
<feature type="region of interest" description="Disordered" evidence="1">
    <location>
        <begin position="18"/>
        <end position="155"/>
    </location>
</feature>
<keyword evidence="3" id="KW-1185">Reference proteome</keyword>
<sequence length="179" mass="19512">MKIRDPEYIIQAINLKRKKREGKENTQKEDNQDISENTNMQEDVSVIGEDFVSSPTTNQSPIMVQQQSEEKRNEDANEQFRMQQLQPGRGRKKWRGRGRGRGRRHGAADNSEEPASSATGELVCADSDALAQSGSSEPAGGAAAPSGSHAASANQQTISYSGAACKETVDSIIHIKNLK</sequence>
<gene>
    <name evidence="2" type="ORF">OBRU01_22708</name>
</gene>